<evidence type="ECO:0000313" key="2">
    <source>
        <dbReference type="EMBL" id="AYD46974.1"/>
    </source>
</evidence>
<keyword evidence="1" id="KW-0812">Transmembrane</keyword>
<feature type="transmembrane region" description="Helical" evidence="1">
    <location>
        <begin position="162"/>
        <end position="183"/>
    </location>
</feature>
<dbReference type="AlphaFoldDB" id="A0A386HNR8"/>
<dbReference type="Proteomes" id="UP000266118">
    <property type="component" value="Chromosome"/>
</dbReference>
<dbReference type="KEGG" id="ark:D6B99_04705"/>
<dbReference type="InterPro" id="IPR005625">
    <property type="entry name" value="PepSY-ass_TM"/>
</dbReference>
<evidence type="ECO:0000313" key="3">
    <source>
        <dbReference type="Proteomes" id="UP000266118"/>
    </source>
</evidence>
<keyword evidence="3" id="KW-1185">Reference proteome</keyword>
<sequence length="404" mass="46518">MSINKKSKVNRAITWLHLWLGLISGIIVFIVSITGCLFCFQNEITEMTHKKELFITPPKENAKFLPLNILKERAQLVLGKDEPISYITSYANPNRSWEFMAYKEDDAQAITFAQSIVYYKSVFINPYTGGVTGRIDYMHNFFVIVKYIHWSLFLSTPIGQPIVGWSTLIFVILLITGIIMWWPKKWDKKHKERSFKIRWKAKWKRVNYDLHNVLGFYAFIIAIILGLTGMVFAFRWFQATVYVAGSLSTKAPEVKNYQSDTTVNYVDNPLNTALFTAKKAYPNAKRYFITMPYSNKAAINVIAYKYKEVYYEANTLYFDQYTGKKLGIDLYAKKNNGEKLILMNYDIHVGAIGGLIGKIIAFLVSLVCASLPITGFLIWLKRKKKKHKKPISATIIDDNLPEPL</sequence>
<organism evidence="2 3">
    <name type="scientific">Arachidicoccus soli</name>
    <dbReference type="NCBI Taxonomy" id="2341117"/>
    <lineage>
        <taxon>Bacteria</taxon>
        <taxon>Pseudomonadati</taxon>
        <taxon>Bacteroidota</taxon>
        <taxon>Chitinophagia</taxon>
        <taxon>Chitinophagales</taxon>
        <taxon>Chitinophagaceae</taxon>
        <taxon>Arachidicoccus</taxon>
    </lineage>
</organism>
<accession>A0A386HNR8</accession>
<dbReference type="Pfam" id="PF03929">
    <property type="entry name" value="PepSY_TM"/>
    <property type="match status" value="1"/>
</dbReference>
<dbReference type="RefSeq" id="WP_119985592.1">
    <property type="nucleotide sequence ID" value="NZ_CP032489.1"/>
</dbReference>
<keyword evidence="1" id="KW-0472">Membrane</keyword>
<keyword evidence="1" id="KW-1133">Transmembrane helix</keyword>
<gene>
    <name evidence="2" type="ORF">D6B99_04705</name>
</gene>
<feature type="transmembrane region" description="Helical" evidence="1">
    <location>
        <begin position="359"/>
        <end position="380"/>
    </location>
</feature>
<feature type="transmembrane region" description="Helical" evidence="1">
    <location>
        <begin position="214"/>
        <end position="237"/>
    </location>
</feature>
<evidence type="ECO:0000256" key="1">
    <source>
        <dbReference type="SAM" id="Phobius"/>
    </source>
</evidence>
<feature type="transmembrane region" description="Helical" evidence="1">
    <location>
        <begin position="12"/>
        <end position="40"/>
    </location>
</feature>
<dbReference type="EMBL" id="CP032489">
    <property type="protein sequence ID" value="AYD46974.1"/>
    <property type="molecule type" value="Genomic_DNA"/>
</dbReference>
<reference evidence="2 3" key="1">
    <citation type="submission" date="2018-09" db="EMBL/GenBank/DDBJ databases">
        <title>Arachidicoccus sp. nov., a bacterium isolated from soil.</title>
        <authorList>
            <person name="Weon H.-Y."/>
            <person name="Kwon S.-W."/>
            <person name="Lee S.A."/>
        </authorList>
    </citation>
    <scope>NUCLEOTIDE SEQUENCE [LARGE SCALE GENOMIC DNA]</scope>
    <source>
        <strain evidence="2 3">KIS59-12</strain>
    </source>
</reference>
<dbReference type="PANTHER" id="PTHR34219:SF3">
    <property type="entry name" value="BLL7967 PROTEIN"/>
    <property type="match status" value="1"/>
</dbReference>
<protein>
    <submittedName>
        <fullName evidence="2">PepSY domain-containing protein</fullName>
    </submittedName>
</protein>
<proteinExistence type="predicted"/>
<dbReference type="OrthoDB" id="111691at2"/>
<dbReference type="PANTHER" id="PTHR34219">
    <property type="entry name" value="IRON-REGULATED INNER MEMBRANE PROTEIN-RELATED"/>
    <property type="match status" value="1"/>
</dbReference>
<name>A0A386HNR8_9BACT</name>